<protein>
    <submittedName>
        <fullName evidence="1">Uncharacterized protein</fullName>
    </submittedName>
</protein>
<evidence type="ECO:0000313" key="2">
    <source>
        <dbReference type="Proteomes" id="UP001315278"/>
    </source>
</evidence>
<proteinExistence type="predicted"/>
<dbReference type="RefSeq" id="WP_212493454.1">
    <property type="nucleotide sequence ID" value="NZ_JAFCJH010000020.1"/>
</dbReference>
<reference evidence="2" key="1">
    <citation type="journal article" date="2021" name="ISME J.">
        <title>Evolutionary origin and ecological implication of a unique nif island in free-living Bradyrhizobium lineages.</title>
        <authorList>
            <person name="Tao J."/>
        </authorList>
    </citation>
    <scope>NUCLEOTIDE SEQUENCE [LARGE SCALE GENOMIC DNA]</scope>
    <source>
        <strain evidence="2">SZCCT0434</strain>
    </source>
</reference>
<gene>
    <name evidence="1" type="ORF">JQ615_20135</name>
</gene>
<comment type="caution">
    <text evidence="1">The sequence shown here is derived from an EMBL/GenBank/DDBJ whole genome shotgun (WGS) entry which is preliminary data.</text>
</comment>
<sequence length="65" mass="6885">MTSSNALDWIVGLLVCWASLTAIVQPSNQPGLCYAPAATSHALPMPLIPTPADAEAVIRDMKLHD</sequence>
<dbReference type="EMBL" id="JAFCJH010000020">
    <property type="protein sequence ID" value="MBR0797697.1"/>
    <property type="molecule type" value="Genomic_DNA"/>
</dbReference>
<name>A0ABS5FLP2_9BRAD</name>
<evidence type="ECO:0000313" key="1">
    <source>
        <dbReference type="EMBL" id="MBR0797697.1"/>
    </source>
</evidence>
<accession>A0ABS5FLP2</accession>
<keyword evidence="2" id="KW-1185">Reference proteome</keyword>
<organism evidence="1 2">
    <name type="scientific">Bradyrhizobium jicamae</name>
    <dbReference type="NCBI Taxonomy" id="280332"/>
    <lineage>
        <taxon>Bacteria</taxon>
        <taxon>Pseudomonadati</taxon>
        <taxon>Pseudomonadota</taxon>
        <taxon>Alphaproteobacteria</taxon>
        <taxon>Hyphomicrobiales</taxon>
        <taxon>Nitrobacteraceae</taxon>
        <taxon>Bradyrhizobium</taxon>
    </lineage>
</organism>
<dbReference type="Proteomes" id="UP001315278">
    <property type="component" value="Unassembled WGS sequence"/>
</dbReference>